<feature type="transmembrane region" description="Helical" evidence="2">
    <location>
        <begin position="7"/>
        <end position="29"/>
    </location>
</feature>
<evidence type="ECO:0000256" key="1">
    <source>
        <dbReference type="SAM" id="MobiDB-lite"/>
    </source>
</evidence>
<keyword evidence="2" id="KW-1133">Transmembrane helix</keyword>
<comment type="caution">
    <text evidence="3">The sequence shown here is derived from an EMBL/GenBank/DDBJ whole genome shotgun (WGS) entry which is preliminary data.</text>
</comment>
<evidence type="ECO:0000256" key="2">
    <source>
        <dbReference type="SAM" id="Phobius"/>
    </source>
</evidence>
<sequence length="105" mass="10879">MTATRRWVIFFVCLSFTVAAGLATVFFGLSGLEAAGWVAGVVSGAAGVAAAVMVWPRRAGSPPPDRPDQRPQPTPHGPRAIVVDGELRGIASTGDNASIVQHRDG</sequence>
<keyword evidence="2" id="KW-0472">Membrane</keyword>
<keyword evidence="2" id="KW-0812">Transmembrane</keyword>
<dbReference type="Proteomes" id="UP001332243">
    <property type="component" value="Unassembled WGS sequence"/>
</dbReference>
<gene>
    <name evidence="3" type="ORF">V1633_25260</name>
</gene>
<keyword evidence="4" id="KW-1185">Reference proteome</keyword>
<dbReference type="RefSeq" id="WP_331216888.1">
    <property type="nucleotide sequence ID" value="NZ_JAZGQK010000023.1"/>
</dbReference>
<dbReference type="EMBL" id="JAZGQK010000023">
    <property type="protein sequence ID" value="MEE6261800.1"/>
    <property type="molecule type" value="Genomic_DNA"/>
</dbReference>
<feature type="region of interest" description="Disordered" evidence="1">
    <location>
        <begin position="58"/>
        <end position="80"/>
    </location>
</feature>
<protein>
    <submittedName>
        <fullName evidence="3">Uncharacterized protein</fullName>
    </submittedName>
</protein>
<proteinExistence type="predicted"/>
<accession>A0ABU7RZG6</accession>
<feature type="transmembrane region" description="Helical" evidence="2">
    <location>
        <begin position="35"/>
        <end position="56"/>
    </location>
</feature>
<name>A0ABU7RZG6_9ACTN</name>
<organism evidence="3 4">
    <name type="scientific">Plantactinospora sonchi</name>
    <dbReference type="NCBI Taxonomy" id="1544735"/>
    <lineage>
        <taxon>Bacteria</taxon>
        <taxon>Bacillati</taxon>
        <taxon>Actinomycetota</taxon>
        <taxon>Actinomycetes</taxon>
        <taxon>Micromonosporales</taxon>
        <taxon>Micromonosporaceae</taxon>
        <taxon>Plantactinospora</taxon>
    </lineage>
</organism>
<reference evidence="3 4" key="1">
    <citation type="submission" date="2024-01" db="EMBL/GenBank/DDBJ databases">
        <title>Genome insights into Plantactinospora sonchi sp. nov.</title>
        <authorList>
            <person name="Wang L."/>
        </authorList>
    </citation>
    <scope>NUCLEOTIDE SEQUENCE [LARGE SCALE GENOMIC DNA]</scope>
    <source>
        <strain evidence="3 4">NEAU-QY2</strain>
    </source>
</reference>
<evidence type="ECO:0000313" key="3">
    <source>
        <dbReference type="EMBL" id="MEE6261800.1"/>
    </source>
</evidence>
<evidence type="ECO:0000313" key="4">
    <source>
        <dbReference type="Proteomes" id="UP001332243"/>
    </source>
</evidence>